<dbReference type="EMBL" id="LAZR01014968">
    <property type="protein sequence ID" value="KKM15177.1"/>
    <property type="molecule type" value="Genomic_DNA"/>
</dbReference>
<name>A0A0F9HJ72_9ZZZZ</name>
<proteinExistence type="predicted"/>
<organism evidence="1">
    <name type="scientific">marine sediment metagenome</name>
    <dbReference type="NCBI Taxonomy" id="412755"/>
    <lineage>
        <taxon>unclassified sequences</taxon>
        <taxon>metagenomes</taxon>
        <taxon>ecological metagenomes</taxon>
    </lineage>
</organism>
<protein>
    <submittedName>
        <fullName evidence="1">Uncharacterized protein</fullName>
    </submittedName>
</protein>
<comment type="caution">
    <text evidence="1">The sequence shown here is derived from an EMBL/GenBank/DDBJ whole genome shotgun (WGS) entry which is preliminary data.</text>
</comment>
<sequence length="335" mass="36252">MGNLTIYPPIEQVLAISNDGTKTTILGPAGDYTRFGDAVVTTQGLNSEDDVLITGKLEIAGIAFFLSQVNFRTGAGTVYANDVEATFGNDSDSRLTYESVDADAKAMLWTIDESDDSGNNVPAWIYGEETNILNVDLGLLDEVVQPHGVYIHNDGKYTSSTSGTHDGTDLDELTETGKFTNSVVGDVLRIVSGTNVTAGWYWIQDVTNNDNVNLDRNFVTGGAASDVVYVAFHGLGMITPRAFYLPIYDGAPSDSDVDINMDGAAAIDVETPRLYFRAKTAWKFITVDGGLSLTAEERIDKNGHKFELGDEVRLVVDMIREDGTFHAMPEYGGQA</sequence>
<evidence type="ECO:0000313" key="1">
    <source>
        <dbReference type="EMBL" id="KKM15177.1"/>
    </source>
</evidence>
<dbReference type="AlphaFoldDB" id="A0A0F9HJ72"/>
<reference evidence="1" key="1">
    <citation type="journal article" date="2015" name="Nature">
        <title>Complex archaea that bridge the gap between prokaryotes and eukaryotes.</title>
        <authorList>
            <person name="Spang A."/>
            <person name="Saw J.H."/>
            <person name="Jorgensen S.L."/>
            <person name="Zaremba-Niedzwiedzka K."/>
            <person name="Martijn J."/>
            <person name="Lind A.E."/>
            <person name="van Eijk R."/>
            <person name="Schleper C."/>
            <person name="Guy L."/>
            <person name="Ettema T.J."/>
        </authorList>
    </citation>
    <scope>NUCLEOTIDE SEQUENCE</scope>
</reference>
<accession>A0A0F9HJ72</accession>
<gene>
    <name evidence="1" type="ORF">LCGC14_1698680</name>
</gene>